<evidence type="ECO:0000313" key="10">
    <source>
        <dbReference type="EMBL" id="MFG6447207.1"/>
    </source>
</evidence>
<dbReference type="Gene3D" id="2.10.109.10">
    <property type="entry name" value="Umud Fragment, subunit A"/>
    <property type="match status" value="1"/>
</dbReference>
<dbReference type="EMBL" id="JBIGHZ010000001">
    <property type="protein sequence ID" value="MFG6447207.1"/>
    <property type="molecule type" value="Genomic_DNA"/>
</dbReference>
<gene>
    <name evidence="10" type="primary">lepB</name>
    <name evidence="10" type="ORF">ACG0Z6_02995</name>
</gene>
<dbReference type="InterPro" id="IPR019756">
    <property type="entry name" value="Pept_S26A_signal_pept_1_Ser-AS"/>
</dbReference>
<protein>
    <recommendedName>
        <fullName evidence="4 7">Signal peptidase I</fullName>
        <ecNumber evidence="3 7">3.4.21.89</ecNumber>
    </recommendedName>
</protein>
<dbReference type="Pfam" id="PF10502">
    <property type="entry name" value="Peptidase_S26"/>
    <property type="match status" value="1"/>
</dbReference>
<dbReference type="InterPro" id="IPR036286">
    <property type="entry name" value="LexA/Signal_pep-like_sf"/>
</dbReference>
<feature type="transmembrane region" description="Helical" evidence="7">
    <location>
        <begin position="28"/>
        <end position="45"/>
    </location>
</feature>
<evidence type="ECO:0000256" key="7">
    <source>
        <dbReference type="RuleBase" id="RU003993"/>
    </source>
</evidence>
<keyword evidence="7" id="KW-1133">Transmembrane helix</keyword>
<dbReference type="PROSITE" id="PS00760">
    <property type="entry name" value="SPASE_I_2"/>
    <property type="match status" value="1"/>
</dbReference>
<evidence type="ECO:0000256" key="5">
    <source>
        <dbReference type="ARBA" id="ARBA00022670"/>
    </source>
</evidence>
<dbReference type="CDD" id="cd06530">
    <property type="entry name" value="S26_SPase_I"/>
    <property type="match status" value="1"/>
</dbReference>
<evidence type="ECO:0000259" key="9">
    <source>
        <dbReference type="Pfam" id="PF10502"/>
    </source>
</evidence>
<feature type="domain" description="Peptidase S26" evidence="9">
    <location>
        <begin position="99"/>
        <end position="309"/>
    </location>
</feature>
<organism evidence="10 11">
    <name type="scientific">Roseateles rivi</name>
    <dbReference type="NCBI Taxonomy" id="3299028"/>
    <lineage>
        <taxon>Bacteria</taxon>
        <taxon>Pseudomonadati</taxon>
        <taxon>Pseudomonadota</taxon>
        <taxon>Betaproteobacteria</taxon>
        <taxon>Burkholderiales</taxon>
        <taxon>Sphaerotilaceae</taxon>
        <taxon>Roseateles</taxon>
    </lineage>
</organism>
<sequence length="322" mass="36747">MNVLTSALFGALLVYGGGWYAGYWLGNFSLLLFILALVTGLYWLAEQFYFRPQREGAAEALLANDAKRREALAAQGIAAPIEGQLEQAREAVLRQPWWLDWTAGLFPVLLIVFLLRSFLFEPFKIPSGSMVPTLLVGDLILVNKYHYGVRLPVINKKILDNEPVRRGDVVVFRFPEDTRLDYIKRAVGLPGDTVQYVNQQLYVNGKLVLAQTQGQYYDEDSMRYRARFTEKLGDREHQMLVQPDFRPTITPSSMFPHSDHCKYSVDGVTCTVPPGHYFMMGDNRDNSLDSRFWGFVPDENIVGRAFMVWMNFSDIKRVGVIN</sequence>
<comment type="subcellular location">
    <subcellularLocation>
        <location evidence="8">Membrane</location>
        <topology evidence="8">Single-pass type II membrane protein</topology>
    </subcellularLocation>
</comment>
<evidence type="ECO:0000256" key="6">
    <source>
        <dbReference type="ARBA" id="ARBA00022801"/>
    </source>
</evidence>
<keyword evidence="6 7" id="KW-0378">Hydrolase</keyword>
<evidence type="ECO:0000256" key="1">
    <source>
        <dbReference type="ARBA" id="ARBA00000677"/>
    </source>
</evidence>
<dbReference type="GO" id="GO:0009003">
    <property type="term" value="F:signal peptidase activity"/>
    <property type="evidence" value="ECO:0007669"/>
    <property type="project" value="UniProtKB-EC"/>
</dbReference>
<accession>A0ABW7FSA2</accession>
<comment type="catalytic activity">
    <reaction evidence="1 7">
        <text>Cleavage of hydrophobic, N-terminal signal or leader sequences from secreted and periplasmic proteins.</text>
        <dbReference type="EC" id="3.4.21.89"/>
    </reaction>
</comment>
<keyword evidence="11" id="KW-1185">Reference proteome</keyword>
<dbReference type="InterPro" id="IPR000223">
    <property type="entry name" value="Pept_S26A_signal_pept_1"/>
</dbReference>
<reference evidence="10 11" key="1">
    <citation type="submission" date="2024-08" db="EMBL/GenBank/DDBJ databases">
        <authorList>
            <person name="Lu H."/>
        </authorList>
    </citation>
    <scope>NUCLEOTIDE SEQUENCE [LARGE SCALE GENOMIC DNA]</scope>
    <source>
        <strain evidence="10 11">BYS180W</strain>
    </source>
</reference>
<evidence type="ECO:0000256" key="8">
    <source>
        <dbReference type="RuleBase" id="RU362042"/>
    </source>
</evidence>
<dbReference type="InterPro" id="IPR019758">
    <property type="entry name" value="Pept_S26A_signal_pept_1_CS"/>
</dbReference>
<dbReference type="InterPro" id="IPR019533">
    <property type="entry name" value="Peptidase_S26"/>
</dbReference>
<name>A0ABW7FSA2_9BURK</name>
<keyword evidence="5 7" id="KW-0645">Protease</keyword>
<evidence type="ECO:0000313" key="11">
    <source>
        <dbReference type="Proteomes" id="UP001606099"/>
    </source>
</evidence>
<comment type="caution">
    <text evidence="10">The sequence shown here is derived from an EMBL/GenBank/DDBJ whole genome shotgun (WGS) entry which is preliminary data.</text>
</comment>
<dbReference type="PROSITE" id="PS00501">
    <property type="entry name" value="SPASE_I_1"/>
    <property type="match status" value="1"/>
</dbReference>
<dbReference type="PANTHER" id="PTHR43390:SF1">
    <property type="entry name" value="CHLOROPLAST PROCESSING PEPTIDASE"/>
    <property type="match status" value="1"/>
</dbReference>
<dbReference type="PRINTS" id="PR00727">
    <property type="entry name" value="LEADERPTASE"/>
</dbReference>
<dbReference type="PANTHER" id="PTHR43390">
    <property type="entry name" value="SIGNAL PEPTIDASE I"/>
    <property type="match status" value="1"/>
</dbReference>
<keyword evidence="7" id="KW-0812">Transmembrane</keyword>
<dbReference type="Proteomes" id="UP001606099">
    <property type="component" value="Unassembled WGS sequence"/>
</dbReference>
<evidence type="ECO:0000256" key="4">
    <source>
        <dbReference type="ARBA" id="ARBA00019232"/>
    </source>
</evidence>
<dbReference type="PROSITE" id="PS00761">
    <property type="entry name" value="SPASE_I_3"/>
    <property type="match status" value="1"/>
</dbReference>
<comment type="similarity">
    <text evidence="2 8">Belongs to the peptidase S26 family.</text>
</comment>
<keyword evidence="7" id="KW-0472">Membrane</keyword>
<dbReference type="EC" id="3.4.21.89" evidence="3 7"/>
<dbReference type="InterPro" id="IPR019757">
    <property type="entry name" value="Pept_S26A_signal_pept_1_Lys-AS"/>
</dbReference>
<dbReference type="NCBIfam" id="TIGR02227">
    <property type="entry name" value="sigpep_I_bact"/>
    <property type="match status" value="1"/>
</dbReference>
<evidence type="ECO:0000256" key="3">
    <source>
        <dbReference type="ARBA" id="ARBA00013208"/>
    </source>
</evidence>
<dbReference type="RefSeq" id="WP_394458575.1">
    <property type="nucleotide sequence ID" value="NZ_JBIGHZ010000001.1"/>
</dbReference>
<feature type="transmembrane region" description="Helical" evidence="7">
    <location>
        <begin position="97"/>
        <end position="119"/>
    </location>
</feature>
<evidence type="ECO:0000256" key="2">
    <source>
        <dbReference type="ARBA" id="ARBA00009370"/>
    </source>
</evidence>
<proteinExistence type="inferred from homology"/>
<comment type="caution">
    <text evidence="8">Lacks conserved residue(s) required for the propagation of feature annotation.</text>
</comment>
<dbReference type="SUPFAM" id="SSF51306">
    <property type="entry name" value="LexA/Signal peptidase"/>
    <property type="match status" value="1"/>
</dbReference>